<evidence type="ECO:0000313" key="2">
    <source>
        <dbReference type="EMBL" id="CAD6338058.1"/>
    </source>
</evidence>
<accession>A0A811SBW2</accession>
<dbReference type="AlphaFoldDB" id="A0A811SBW2"/>
<dbReference type="EMBL" id="CAJGYO010000018">
    <property type="protein sequence ID" value="CAD6338058.1"/>
    <property type="molecule type" value="Genomic_DNA"/>
</dbReference>
<reference evidence="2" key="1">
    <citation type="submission" date="2020-10" db="EMBL/GenBank/DDBJ databases">
        <authorList>
            <person name="Han B."/>
            <person name="Lu T."/>
            <person name="Zhao Q."/>
            <person name="Huang X."/>
            <person name="Zhao Y."/>
        </authorList>
    </citation>
    <scope>NUCLEOTIDE SEQUENCE</scope>
</reference>
<feature type="region of interest" description="Disordered" evidence="1">
    <location>
        <begin position="218"/>
        <end position="249"/>
    </location>
</feature>
<feature type="compositionally biased region" description="Basic and acidic residues" evidence="1">
    <location>
        <begin position="235"/>
        <end position="249"/>
    </location>
</feature>
<proteinExistence type="predicted"/>
<evidence type="ECO:0000313" key="3">
    <source>
        <dbReference type="Proteomes" id="UP000604825"/>
    </source>
</evidence>
<name>A0A811SBW2_9POAL</name>
<sequence length="249" mass="28153">MAVSEGLKLLAGYLLQLIKANFIASGIPTGNLLMEMTIGTREFALSQKYHKELLRLKQNDYTKAHELLEHVYMDQQISNTDASDSRSFWNLPMLAMAHLLSASLFGKQRDPNVFDNAVIAKLPLSPTDAVSHQSLRDAVHQQFQVEIQGQEPLVPSIAHIGVRKVTENGDLLNISPLWYETSTGEMLGRMTPPEYRMSQRQGSSDIATADEEEMYKEYSTYADISTDSSLNNSDTEEHGWESDRSWKYY</sequence>
<organism evidence="2 3">
    <name type="scientific">Miscanthus lutarioriparius</name>
    <dbReference type="NCBI Taxonomy" id="422564"/>
    <lineage>
        <taxon>Eukaryota</taxon>
        <taxon>Viridiplantae</taxon>
        <taxon>Streptophyta</taxon>
        <taxon>Embryophyta</taxon>
        <taxon>Tracheophyta</taxon>
        <taxon>Spermatophyta</taxon>
        <taxon>Magnoliopsida</taxon>
        <taxon>Liliopsida</taxon>
        <taxon>Poales</taxon>
        <taxon>Poaceae</taxon>
        <taxon>PACMAD clade</taxon>
        <taxon>Panicoideae</taxon>
        <taxon>Andropogonodae</taxon>
        <taxon>Andropogoneae</taxon>
        <taxon>Saccharinae</taxon>
        <taxon>Miscanthus</taxon>
    </lineage>
</organism>
<feature type="compositionally biased region" description="Polar residues" evidence="1">
    <location>
        <begin position="222"/>
        <end position="233"/>
    </location>
</feature>
<gene>
    <name evidence="2" type="ORF">NCGR_LOCUS62156</name>
</gene>
<evidence type="ECO:0000256" key="1">
    <source>
        <dbReference type="SAM" id="MobiDB-lite"/>
    </source>
</evidence>
<keyword evidence="3" id="KW-1185">Reference proteome</keyword>
<dbReference type="Proteomes" id="UP000604825">
    <property type="component" value="Unassembled WGS sequence"/>
</dbReference>
<comment type="caution">
    <text evidence="2">The sequence shown here is derived from an EMBL/GenBank/DDBJ whole genome shotgun (WGS) entry which is preliminary data.</text>
</comment>
<protein>
    <submittedName>
        <fullName evidence="2">Uncharacterized protein</fullName>
    </submittedName>
</protein>